<reference evidence="5" key="1">
    <citation type="submission" date="2022-06" db="EMBL/GenBank/DDBJ databases">
        <title>Amycolatopsis iheyaensis sp. nov., a new species of the genus Amycolatopsis isolated from soil in Iheya island, Japan.</title>
        <authorList>
            <person name="Ngamcharungchit C."/>
            <person name="Kanto H."/>
            <person name="Take A."/>
            <person name="Intra B."/>
            <person name="Matsumoto A."/>
            <person name="Panbangred W."/>
            <person name="Inahashi Y."/>
        </authorList>
    </citation>
    <scope>NUCLEOTIDE SEQUENCE</scope>
    <source>
        <strain evidence="5">OK19-0408</strain>
    </source>
</reference>
<evidence type="ECO:0000256" key="2">
    <source>
        <dbReference type="ARBA" id="ARBA00010742"/>
    </source>
</evidence>
<evidence type="ECO:0000256" key="3">
    <source>
        <dbReference type="ARBA" id="ARBA00022729"/>
    </source>
</evidence>
<evidence type="ECO:0000313" key="5">
    <source>
        <dbReference type="EMBL" id="MCR6490752.1"/>
    </source>
</evidence>
<keyword evidence="4" id="KW-0812">Transmembrane</keyword>
<dbReference type="Gene3D" id="3.40.190.10">
    <property type="entry name" value="Periplasmic binding protein-like II"/>
    <property type="match status" value="2"/>
</dbReference>
<keyword evidence="4" id="KW-0472">Membrane</keyword>
<dbReference type="AlphaFoldDB" id="A0A9X2NML7"/>
<evidence type="ECO:0000256" key="4">
    <source>
        <dbReference type="SAM" id="Phobius"/>
    </source>
</evidence>
<proteinExistence type="inferred from homology"/>
<name>A0A9X2NML7_9PSEU</name>
<dbReference type="Proteomes" id="UP001144096">
    <property type="component" value="Unassembled WGS sequence"/>
</dbReference>
<dbReference type="EMBL" id="JAMXQV010000054">
    <property type="protein sequence ID" value="MCR6490752.1"/>
    <property type="molecule type" value="Genomic_DNA"/>
</dbReference>
<feature type="transmembrane region" description="Helical" evidence="4">
    <location>
        <begin position="82"/>
        <end position="102"/>
    </location>
</feature>
<keyword evidence="3" id="KW-0732">Signal</keyword>
<evidence type="ECO:0000313" key="6">
    <source>
        <dbReference type="Proteomes" id="UP001144096"/>
    </source>
</evidence>
<comment type="subcellular location">
    <subcellularLocation>
        <location evidence="1">Periplasm</location>
    </subcellularLocation>
</comment>
<accession>A0A9X2NML7</accession>
<evidence type="ECO:0000256" key="1">
    <source>
        <dbReference type="ARBA" id="ARBA00004418"/>
    </source>
</evidence>
<dbReference type="GO" id="GO:0042597">
    <property type="term" value="C:periplasmic space"/>
    <property type="evidence" value="ECO:0007669"/>
    <property type="project" value="UniProtKB-SubCell"/>
</dbReference>
<comment type="caution">
    <text evidence="5">The sequence shown here is derived from an EMBL/GenBank/DDBJ whole genome shotgun (WGS) entry which is preliminary data.</text>
</comment>
<organism evidence="5 6">
    <name type="scientific">Amycolatopsis iheyensis</name>
    <dbReference type="NCBI Taxonomy" id="2945988"/>
    <lineage>
        <taxon>Bacteria</taxon>
        <taxon>Bacillati</taxon>
        <taxon>Actinomycetota</taxon>
        <taxon>Actinomycetes</taxon>
        <taxon>Pseudonocardiales</taxon>
        <taxon>Pseudonocardiaceae</taxon>
        <taxon>Amycolatopsis</taxon>
    </lineage>
</organism>
<keyword evidence="6" id="KW-1185">Reference proteome</keyword>
<dbReference type="RefSeq" id="WP_257927325.1">
    <property type="nucleotide sequence ID" value="NZ_JAMXQV010000054.1"/>
</dbReference>
<comment type="similarity">
    <text evidence="2">Belongs to the bacterial solute-binding protein SsuA/TauA family.</text>
</comment>
<sequence>MHAGDLEARLADLRDAMYQASYARNDPARQRRFLTSLFESTGDSDASFISVVEARGYEDEPRFAARPAEPGGWWTALRKRRYLIGAVAAGVVLVVAACSLLIHSVKSDSVAAMTGFPAKLRVGLLDVVDTAPFYRAVDQGYFRDEKLDVEIVKVRGGPDAVRELADGRIDIAFTSYPGAFTAQAQHIADLRIAAAAYTARNSHLMLMGPADGSFTHGYQAPGKRIAVTATGSISDIGTSLALREANVDPKSISWVSLSMDDMIGALSRGDVDGAVMAEPYVTRAERLGAIPVLDVTLGRTAFLPLSGWFVTADQVRAYPEAVQAFQRALARGTADVQRRDERDSVLVKYLGVDPAYVDDVRIATYPLEVDVSELRKVVDLMRNNGFLAAPVDVGRMLIHWPNG</sequence>
<dbReference type="Pfam" id="PF13379">
    <property type="entry name" value="NMT1_2"/>
    <property type="match status" value="1"/>
</dbReference>
<dbReference type="SUPFAM" id="SSF53850">
    <property type="entry name" value="Periplasmic binding protein-like II"/>
    <property type="match status" value="1"/>
</dbReference>
<protein>
    <submittedName>
        <fullName evidence="5">ABC transporter substrate-binding protein</fullName>
    </submittedName>
</protein>
<gene>
    <name evidence="5" type="ORF">M8542_48960</name>
</gene>
<keyword evidence="4" id="KW-1133">Transmembrane helix</keyword>
<dbReference type="PANTHER" id="PTHR30024">
    <property type="entry name" value="ALIPHATIC SULFONATES-BINDING PROTEIN-RELATED"/>
    <property type="match status" value="1"/>
</dbReference>
<dbReference type="PANTHER" id="PTHR30024:SF47">
    <property type="entry name" value="TAURINE-BINDING PERIPLASMIC PROTEIN"/>
    <property type="match status" value="1"/>
</dbReference>